<evidence type="ECO:0000313" key="3">
    <source>
        <dbReference type="Proteomes" id="UP001596074"/>
    </source>
</evidence>
<dbReference type="EMBL" id="JBHSON010000161">
    <property type="protein sequence ID" value="MFC5754542.1"/>
    <property type="molecule type" value="Genomic_DNA"/>
</dbReference>
<proteinExistence type="predicted"/>
<name>A0ABW1AJ20_9ACTN</name>
<keyword evidence="3" id="KW-1185">Reference proteome</keyword>
<feature type="region of interest" description="Disordered" evidence="1">
    <location>
        <begin position="368"/>
        <end position="391"/>
    </location>
</feature>
<dbReference type="SUPFAM" id="SSF53756">
    <property type="entry name" value="UDP-Glycosyltransferase/glycogen phosphorylase"/>
    <property type="match status" value="1"/>
</dbReference>
<comment type="caution">
    <text evidence="2">The sequence shown here is derived from an EMBL/GenBank/DDBJ whole genome shotgun (WGS) entry which is preliminary data.</text>
</comment>
<accession>A0ABW1AJ20</accession>
<sequence length="391" mass="42135">MLAVVHHLTAVTRLNDVLTLVEPDQRVQTVHTVAPSSVFSRGVVDHLRATGACLVPFDHATQMPWDLAVAAGDGALERLHAPVLHLQHGMGPTMLSRRWAGAGDAASRPVAGLRREAFVAGGRVIPSTIALAHHDHRNRLLEVCPEAGSAVRVVGDPAFDRLSKSRPSRAAYREALGVAGDRRLVLVSSTWGPRGLFGVDRELIRRLAAELPPERYAVVVALHPSIWSWHGRRQTIAWCAAGMRAGADLLPPHEGWRAALVAADLVVGDYGTATYFGAALGTPVLLATFPDGDAFPASQAELLGRLVPRLDPERPLLPQIETHAGLRAQGGPSIGAVLRDRLTSEPGRSAVLLRREIYRLLRLEEPPDPPLLDPVPMPRLLTGPSDLEAVR</sequence>
<dbReference type="Proteomes" id="UP001596074">
    <property type="component" value="Unassembled WGS sequence"/>
</dbReference>
<evidence type="ECO:0000256" key="1">
    <source>
        <dbReference type="SAM" id="MobiDB-lite"/>
    </source>
</evidence>
<feature type="compositionally biased region" description="Pro residues" evidence="1">
    <location>
        <begin position="368"/>
        <end position="377"/>
    </location>
</feature>
<gene>
    <name evidence="2" type="ORF">ACFPZN_53775</name>
</gene>
<evidence type="ECO:0000313" key="2">
    <source>
        <dbReference type="EMBL" id="MFC5754542.1"/>
    </source>
</evidence>
<protein>
    <submittedName>
        <fullName evidence="2">Uncharacterized protein</fullName>
    </submittedName>
</protein>
<reference evidence="3" key="1">
    <citation type="journal article" date="2019" name="Int. J. Syst. Evol. Microbiol.">
        <title>The Global Catalogue of Microorganisms (GCM) 10K type strain sequencing project: providing services to taxonomists for standard genome sequencing and annotation.</title>
        <authorList>
            <consortium name="The Broad Institute Genomics Platform"/>
            <consortium name="The Broad Institute Genome Sequencing Center for Infectious Disease"/>
            <person name="Wu L."/>
            <person name="Ma J."/>
        </authorList>
    </citation>
    <scope>NUCLEOTIDE SEQUENCE [LARGE SCALE GENOMIC DNA]</scope>
    <source>
        <strain evidence="3">KCTC 42087</strain>
    </source>
</reference>
<organism evidence="2 3">
    <name type="scientific">Actinomadura rugatobispora</name>
    <dbReference type="NCBI Taxonomy" id="1994"/>
    <lineage>
        <taxon>Bacteria</taxon>
        <taxon>Bacillati</taxon>
        <taxon>Actinomycetota</taxon>
        <taxon>Actinomycetes</taxon>
        <taxon>Streptosporangiales</taxon>
        <taxon>Thermomonosporaceae</taxon>
        <taxon>Actinomadura</taxon>
    </lineage>
</organism>
<dbReference type="RefSeq" id="WP_378292752.1">
    <property type="nucleotide sequence ID" value="NZ_JBHSON010000161.1"/>
</dbReference>